<feature type="region of interest" description="Disordered" evidence="1">
    <location>
        <begin position="393"/>
        <end position="419"/>
    </location>
</feature>
<evidence type="ECO:0000313" key="3">
    <source>
        <dbReference type="RefSeq" id="XP_052122297.1"/>
    </source>
</evidence>
<proteinExistence type="predicted"/>
<dbReference type="Proteomes" id="UP000504606">
    <property type="component" value="Unplaced"/>
</dbReference>
<feature type="compositionally biased region" description="Polar residues" evidence="1">
    <location>
        <begin position="140"/>
        <end position="158"/>
    </location>
</feature>
<feature type="compositionally biased region" description="Basic residues" evidence="1">
    <location>
        <begin position="397"/>
        <end position="409"/>
    </location>
</feature>
<dbReference type="RefSeq" id="XP_052122297.1">
    <property type="nucleotide sequence ID" value="XM_052266337.1"/>
</dbReference>
<feature type="compositionally biased region" description="Polar residues" evidence="1">
    <location>
        <begin position="226"/>
        <end position="238"/>
    </location>
</feature>
<feature type="region of interest" description="Disordered" evidence="1">
    <location>
        <begin position="1"/>
        <end position="271"/>
    </location>
</feature>
<feature type="compositionally biased region" description="Polar residues" evidence="1">
    <location>
        <begin position="1"/>
        <end position="15"/>
    </location>
</feature>
<sequence>MHVQKQSDVAQGSSSKFKRHNLPELKQSDNFEDLNKKQDGSKIKRVPLSSDSALTRKVKEHQKIGKLTNFNSRSQSPISAGLVTHSLYDDDTPFPNSHQDYSDAPGTTAEPAFLKALSKPNLHRSVKSKTHLDERGGTRGETSQESSPTRTPSNSKGHSFSEPEQVDHFEYSSKNRDRSKDKRVFLPSGSALTREARENQKIGKNINLNRGSESSSSESDLVLTPPQRNQEVISTPISPQGHFYSPGTRRESLGKVQQSKSRAPSKSKELESSELAAFSLTSPDLPKFDVKEILKDKLSKLEKNRGRIVWTNLESGRPLTKQQRKIMVRVLVRWLYMNHASTPKSVTSDMKEGLAKSIVTDYPNLQCQSLSSENLSPWSHYYNRGANTGWIPNSARHIQKRNRSRKTTKKVVEEEQENSSEYGSDQIEALGQVLVNLRTKQDIFRGMQACFKTRKVERKRGETIDFFLNKYPHFKHFDGEVIFQEYSMMFSEARDLQRPFASKLDKILALEPVRRMDLKYDDDILRALILLSHQLPHDIPLPKEKFDYSWAREEDLFVILEPNDNITDYVIERMRNSAKAIQPYSILVQSSIDKKITSSFIVLDSKELEIQCPRQRPLLHALSVLMQCYCVFNVLHPFGWRNTLHFVQHYFMNIREKQYHRSSRGGEYTSSSEMELWERLQ</sequence>
<feature type="compositionally biased region" description="Basic and acidic residues" evidence="1">
    <location>
        <begin position="21"/>
        <end position="42"/>
    </location>
</feature>
<dbReference type="GeneID" id="127749179"/>
<evidence type="ECO:0000313" key="2">
    <source>
        <dbReference type="Proteomes" id="UP000504606"/>
    </source>
</evidence>
<gene>
    <name evidence="3" type="primary">LOC127749179</name>
</gene>
<accession>A0A9C6WN90</accession>
<feature type="compositionally biased region" description="Basic and acidic residues" evidence="1">
    <location>
        <begin position="159"/>
        <end position="184"/>
    </location>
</feature>
<reference evidence="3" key="1">
    <citation type="submission" date="2025-08" db="UniProtKB">
        <authorList>
            <consortium name="RefSeq"/>
        </authorList>
    </citation>
    <scope>IDENTIFICATION</scope>
    <source>
        <tissue evidence="3">Whole organism</tissue>
    </source>
</reference>
<organism evidence="2 3">
    <name type="scientific">Frankliniella occidentalis</name>
    <name type="common">Western flower thrips</name>
    <name type="synonym">Euthrips occidentalis</name>
    <dbReference type="NCBI Taxonomy" id="133901"/>
    <lineage>
        <taxon>Eukaryota</taxon>
        <taxon>Metazoa</taxon>
        <taxon>Ecdysozoa</taxon>
        <taxon>Arthropoda</taxon>
        <taxon>Hexapoda</taxon>
        <taxon>Insecta</taxon>
        <taxon>Pterygota</taxon>
        <taxon>Neoptera</taxon>
        <taxon>Paraneoptera</taxon>
        <taxon>Thysanoptera</taxon>
        <taxon>Terebrantia</taxon>
        <taxon>Thripoidea</taxon>
        <taxon>Thripidae</taxon>
        <taxon>Frankliniella</taxon>
    </lineage>
</organism>
<dbReference type="AlphaFoldDB" id="A0A9C6WN90"/>
<name>A0A9C6WN90_FRAOC</name>
<keyword evidence="2" id="KW-1185">Reference proteome</keyword>
<protein>
    <submittedName>
        <fullName evidence="3">Uncharacterized protein LOC127749179</fullName>
    </submittedName>
</protein>
<feature type="compositionally biased region" description="Polar residues" evidence="1">
    <location>
        <begin position="68"/>
        <end position="78"/>
    </location>
</feature>
<evidence type="ECO:0000256" key="1">
    <source>
        <dbReference type="SAM" id="MobiDB-lite"/>
    </source>
</evidence>
<dbReference type="KEGG" id="foc:127749179"/>